<evidence type="ECO:0000256" key="1">
    <source>
        <dbReference type="SAM" id="Phobius"/>
    </source>
</evidence>
<evidence type="ECO:0000313" key="3">
    <source>
        <dbReference type="EMBL" id="NWJ46614.1"/>
    </source>
</evidence>
<feature type="transmembrane region" description="Helical" evidence="1">
    <location>
        <begin position="43"/>
        <end position="59"/>
    </location>
</feature>
<dbReference type="InterPro" id="IPR002925">
    <property type="entry name" value="Dienelactn_hydro"/>
</dbReference>
<evidence type="ECO:0000313" key="5">
    <source>
        <dbReference type="Proteomes" id="UP000521676"/>
    </source>
</evidence>
<keyword evidence="3" id="KW-0378">Hydrolase</keyword>
<dbReference type="Pfam" id="PF01738">
    <property type="entry name" value="DLH"/>
    <property type="match status" value="1"/>
</dbReference>
<reference evidence="3 5" key="1">
    <citation type="submission" date="2020-06" db="EMBL/GenBank/DDBJ databases">
        <title>Anoxygenic phototrophic Chloroflexota member uses a Type I reaction center.</title>
        <authorList>
            <person name="Tsuji J.M."/>
            <person name="Shaw N.A."/>
            <person name="Nagashima S."/>
            <person name="Venkiteswaran J."/>
            <person name="Schiff S.L."/>
            <person name="Hanada S."/>
            <person name="Tank M."/>
            <person name="Neufeld J.D."/>
        </authorList>
    </citation>
    <scope>NUCLEOTIDE SEQUENCE [LARGE SCALE GENOMIC DNA]</scope>
    <source>
        <strain evidence="3">L227-S17</strain>
    </source>
</reference>
<dbReference type="PANTHER" id="PTHR46623">
    <property type="entry name" value="CARBOXYMETHYLENEBUTENOLIDASE-RELATED"/>
    <property type="match status" value="1"/>
</dbReference>
<reference evidence="4" key="2">
    <citation type="journal article" date="2024" name="Nature">
        <title>Anoxygenic phototroph of the Chloroflexota uses a type I reaction centre.</title>
        <authorList>
            <person name="Tsuji J.M."/>
            <person name="Shaw N.A."/>
            <person name="Nagashima S."/>
            <person name="Venkiteswaran J.J."/>
            <person name="Schiff S.L."/>
            <person name="Watanabe T."/>
            <person name="Fukui M."/>
            <person name="Hanada S."/>
            <person name="Tank M."/>
            <person name="Neufeld J.D."/>
        </authorList>
    </citation>
    <scope>NUCLEOTIDE SEQUENCE</scope>
    <source>
        <strain evidence="4">L227-S17</strain>
    </source>
</reference>
<dbReference type="AlphaFoldDB" id="A0A8T7LXC4"/>
<dbReference type="GO" id="GO:0016787">
    <property type="term" value="F:hydrolase activity"/>
    <property type="evidence" value="ECO:0007669"/>
    <property type="project" value="UniProtKB-KW"/>
</dbReference>
<keyword evidence="1" id="KW-1133">Transmembrane helix</keyword>
<accession>A0A8T7LXC4</accession>
<name>A0A8T7LXC4_9CHLR</name>
<feature type="domain" description="Dienelactone hydrolase" evidence="2">
    <location>
        <begin position="127"/>
        <end position="337"/>
    </location>
</feature>
<sequence>MIYRQREEFSLDRLNQMQCYLAEETIDDYRAGHMSRRRMLRRLIYICGSSAAAMSLLAACGDSTATNVPATSTATTTIATTTTAATTTTSVAATTAVAVKSPLSVAANDPAVDTSEVTFQSDTQMFGYLAKPKASGTYPGIIVIHENRGLTDHIRDVARRLAKAGYIALAPDLVSRAGGTGKLSADQIPGFLSQAKIEDLVKDLNAGVTFLEKQQGVKADKLGVVGFCFGGSYTLQLAAANPKILAAVPYYGVTPNPASIMSKTNAAILGNYGATDTRVDSTIPDLEKVMKDNGKIYEKKLYDGAGHAFNNDTGASYNEPAALAAWQATLDWFGKYLK</sequence>
<dbReference type="InterPro" id="IPR029058">
    <property type="entry name" value="AB_hydrolase_fold"/>
</dbReference>
<dbReference type="Proteomes" id="UP001431572">
    <property type="component" value="Chromosome 1"/>
</dbReference>
<protein>
    <submittedName>
        <fullName evidence="3">Dienelactone hydrolase family protein</fullName>
    </submittedName>
</protein>
<evidence type="ECO:0000313" key="4">
    <source>
        <dbReference type="EMBL" id="WJW65983.1"/>
    </source>
</evidence>
<dbReference type="InterPro" id="IPR051049">
    <property type="entry name" value="Dienelactone_hydrolase-like"/>
</dbReference>
<evidence type="ECO:0000259" key="2">
    <source>
        <dbReference type="Pfam" id="PF01738"/>
    </source>
</evidence>
<dbReference type="RefSeq" id="WP_341467869.1">
    <property type="nucleotide sequence ID" value="NZ_CP128399.1"/>
</dbReference>
<dbReference type="EMBL" id="CP128399">
    <property type="protein sequence ID" value="WJW65983.1"/>
    <property type="molecule type" value="Genomic_DNA"/>
</dbReference>
<keyword evidence="1" id="KW-0812">Transmembrane</keyword>
<evidence type="ECO:0000313" key="6">
    <source>
        <dbReference type="Proteomes" id="UP001431572"/>
    </source>
</evidence>
<proteinExistence type="predicted"/>
<keyword evidence="6" id="KW-1185">Reference proteome</keyword>
<organism evidence="3 5">
    <name type="scientific">Candidatus Chlorohelix allophototropha</name>
    <dbReference type="NCBI Taxonomy" id="3003348"/>
    <lineage>
        <taxon>Bacteria</taxon>
        <taxon>Bacillati</taxon>
        <taxon>Chloroflexota</taxon>
        <taxon>Chloroflexia</taxon>
        <taxon>Candidatus Chloroheliales</taxon>
        <taxon>Candidatus Chloroheliaceae</taxon>
        <taxon>Candidatus Chlorohelix</taxon>
    </lineage>
</organism>
<gene>
    <name evidence="3" type="ORF">HXX08_12100</name>
    <name evidence="4" type="ORF">OZ401_001764</name>
</gene>
<dbReference type="Proteomes" id="UP000521676">
    <property type="component" value="Unassembled WGS sequence"/>
</dbReference>
<dbReference type="EMBL" id="JACATZ010000001">
    <property type="protein sequence ID" value="NWJ46614.1"/>
    <property type="molecule type" value="Genomic_DNA"/>
</dbReference>
<keyword evidence="1" id="KW-0472">Membrane</keyword>
<dbReference type="Gene3D" id="3.40.50.1820">
    <property type="entry name" value="alpha/beta hydrolase"/>
    <property type="match status" value="1"/>
</dbReference>
<dbReference type="PANTHER" id="PTHR46623:SF6">
    <property type="entry name" value="ALPHA_BETA-HYDROLASES SUPERFAMILY PROTEIN"/>
    <property type="match status" value="1"/>
</dbReference>
<dbReference type="SUPFAM" id="SSF53474">
    <property type="entry name" value="alpha/beta-Hydrolases"/>
    <property type="match status" value="1"/>
</dbReference>